<evidence type="ECO:0000256" key="4">
    <source>
        <dbReference type="SAM" id="Phobius"/>
    </source>
</evidence>
<dbReference type="PANTHER" id="PTHR33376">
    <property type="match status" value="1"/>
</dbReference>
<proteinExistence type="inferred from homology"/>
<evidence type="ECO:0000313" key="5">
    <source>
        <dbReference type="EMBL" id="HHF98073.1"/>
    </source>
</evidence>
<keyword evidence="4" id="KW-0472">Membrane</keyword>
<dbReference type="EMBL" id="DRTT01000030">
    <property type="protein sequence ID" value="HHF98073.1"/>
    <property type="molecule type" value="Genomic_DNA"/>
</dbReference>
<keyword evidence="3" id="KW-0732">Signal</keyword>
<dbReference type="PIRSF" id="PIRSF006470">
    <property type="entry name" value="DctB"/>
    <property type="match status" value="1"/>
</dbReference>
<dbReference type="NCBIfam" id="TIGR00787">
    <property type="entry name" value="dctP"/>
    <property type="match status" value="1"/>
</dbReference>
<dbReference type="Pfam" id="PF03480">
    <property type="entry name" value="DctP"/>
    <property type="match status" value="1"/>
</dbReference>
<dbReference type="Proteomes" id="UP000886070">
    <property type="component" value="Unassembled WGS sequence"/>
</dbReference>
<feature type="transmembrane region" description="Helical" evidence="4">
    <location>
        <begin position="7"/>
        <end position="27"/>
    </location>
</feature>
<dbReference type="NCBIfam" id="NF037995">
    <property type="entry name" value="TRAP_S1"/>
    <property type="match status" value="1"/>
</dbReference>
<dbReference type="GO" id="GO:0055085">
    <property type="term" value="P:transmembrane transport"/>
    <property type="evidence" value="ECO:0007669"/>
    <property type="project" value="InterPro"/>
</dbReference>
<reference evidence="5" key="1">
    <citation type="journal article" date="2020" name="mSystems">
        <title>Genome- and Community-Level Interaction Insights into Carbon Utilization and Element Cycling Functions of Hydrothermarchaeota in Hydrothermal Sediment.</title>
        <authorList>
            <person name="Zhou Z."/>
            <person name="Liu Y."/>
            <person name="Xu W."/>
            <person name="Pan J."/>
            <person name="Luo Z.H."/>
            <person name="Li M."/>
        </authorList>
    </citation>
    <scope>NUCLEOTIDE SEQUENCE [LARGE SCALE GENOMIC DNA]</scope>
    <source>
        <strain evidence="5">HyVt-92</strain>
    </source>
</reference>
<accession>A0A7V5HY42</accession>
<evidence type="ECO:0000256" key="1">
    <source>
        <dbReference type="ARBA" id="ARBA00009023"/>
    </source>
</evidence>
<protein>
    <submittedName>
        <fullName evidence="5">DctP family TRAP transporter solute-binding subunit</fullName>
    </submittedName>
</protein>
<organism evidence="5">
    <name type="scientific">Aerophobetes bacterium</name>
    <dbReference type="NCBI Taxonomy" id="2030807"/>
    <lineage>
        <taxon>Bacteria</taxon>
        <taxon>Candidatus Aerophobota</taxon>
    </lineage>
</organism>
<evidence type="ECO:0000256" key="2">
    <source>
        <dbReference type="ARBA" id="ARBA00022448"/>
    </source>
</evidence>
<comment type="caution">
    <text evidence="5">The sequence shown here is derived from an EMBL/GenBank/DDBJ whole genome shotgun (WGS) entry which is preliminary data.</text>
</comment>
<keyword evidence="4" id="KW-0812">Transmembrane</keyword>
<name>A0A7V5HY42_UNCAE</name>
<dbReference type="InterPro" id="IPR018389">
    <property type="entry name" value="DctP_fam"/>
</dbReference>
<evidence type="ECO:0000256" key="3">
    <source>
        <dbReference type="ARBA" id="ARBA00022729"/>
    </source>
</evidence>
<dbReference type="AlphaFoldDB" id="A0A7V5HY42"/>
<dbReference type="GO" id="GO:0030288">
    <property type="term" value="C:outer membrane-bounded periplasmic space"/>
    <property type="evidence" value="ECO:0007669"/>
    <property type="project" value="InterPro"/>
</dbReference>
<dbReference type="PANTHER" id="PTHR33376:SF7">
    <property type="entry name" value="C4-DICARBOXYLATE-BINDING PROTEIN DCTB"/>
    <property type="match status" value="1"/>
</dbReference>
<comment type="similarity">
    <text evidence="1">Belongs to the bacterial solute-binding protein 7 family.</text>
</comment>
<dbReference type="Gene3D" id="3.40.190.170">
    <property type="entry name" value="Bacterial extracellular solute-binding protein, family 7"/>
    <property type="match status" value="1"/>
</dbReference>
<keyword evidence="2" id="KW-0813">Transport</keyword>
<dbReference type="InterPro" id="IPR038404">
    <property type="entry name" value="TRAP_DctP_sf"/>
</dbReference>
<dbReference type="InterPro" id="IPR004682">
    <property type="entry name" value="TRAP_DctP"/>
</dbReference>
<gene>
    <name evidence="5" type="ORF">ENL39_01105</name>
</gene>
<sequence>MIKKKKVINMIILVGMIVMVSGFNSFLAEAKTIVIKYAHGGPPDPLKLPEQSDAVSFKHYVESKSGGRIKVEIYPACQLGSEREMLEGVQLGTIEMANTSEGSVAGFYPQILATAIPYAFKNRRIAWEVLDGPFGQKLIEDIRKKTGLRCLDINDNGYRNFTNNVRPIRTPADLRGLKIRTMENPAHMKMVEALGAIPTPIAWAEVYTALQLGTVDGQENPVSLIVAKRFYEVQKYCTLDGHIFSIDFTWINDRFYQSLPPDLRQIVQDGADMSGLVHRGMKILTNALGVDELRKHGMEVYTPTDEELRLFKDACQQPVIDWIKSQIGPELVDEFLQAIEDAEKKLAVE</sequence>
<keyword evidence="4" id="KW-1133">Transmembrane helix</keyword>